<accession>H5TS71</accession>
<reference evidence="1" key="1">
    <citation type="submission" date="2012-02" db="EMBL/GenBank/DDBJ databases">
        <title>Whole genome shotgun sequence of Gordonia otitidis NBRC 100426.</title>
        <authorList>
            <person name="Yoshida I."/>
            <person name="Hosoyama A."/>
            <person name="Tsuchikane K."/>
            <person name="Katsumata H."/>
            <person name="Yamazaki S."/>
            <person name="Fujita N."/>
        </authorList>
    </citation>
    <scope>NUCLEOTIDE SEQUENCE [LARGE SCALE GENOMIC DNA]</scope>
    <source>
        <strain evidence="1">NBRC 100426</strain>
    </source>
</reference>
<comment type="caution">
    <text evidence="1">The sequence shown here is derived from an EMBL/GenBank/DDBJ whole genome shotgun (WGS) entry which is preliminary data.</text>
</comment>
<dbReference type="STRING" id="1108044.GOOTI_207_00140"/>
<evidence type="ECO:0000313" key="2">
    <source>
        <dbReference type="Proteomes" id="UP000005038"/>
    </source>
</evidence>
<dbReference type="AlphaFoldDB" id="H5TS71"/>
<keyword evidence="2" id="KW-1185">Reference proteome</keyword>
<organism evidence="1 2">
    <name type="scientific">Gordonia otitidis (strain DSM 44809 / CCUG 52243 / JCM 12355 / NBRC 100426 / IFM 10032)</name>
    <dbReference type="NCBI Taxonomy" id="1108044"/>
    <lineage>
        <taxon>Bacteria</taxon>
        <taxon>Bacillati</taxon>
        <taxon>Actinomycetota</taxon>
        <taxon>Actinomycetes</taxon>
        <taxon>Mycobacteriales</taxon>
        <taxon>Gordoniaceae</taxon>
        <taxon>Gordonia</taxon>
    </lineage>
</organism>
<dbReference type="Proteomes" id="UP000005038">
    <property type="component" value="Unassembled WGS sequence"/>
</dbReference>
<sequence length="64" mass="7000">MPCVFAWLSAQIGIIVEVGGVKCFGIELQTTVGADESIDYPVVGRLFSARAACGVRWLRFREIP</sequence>
<dbReference type="EMBL" id="BAFB01000207">
    <property type="protein sequence ID" value="GAB36329.1"/>
    <property type="molecule type" value="Genomic_DNA"/>
</dbReference>
<gene>
    <name evidence="1" type="ORF">GOOTI_207_00140</name>
</gene>
<proteinExistence type="predicted"/>
<name>H5TS71_GORO1</name>
<evidence type="ECO:0000313" key="1">
    <source>
        <dbReference type="EMBL" id="GAB36329.1"/>
    </source>
</evidence>
<protein>
    <submittedName>
        <fullName evidence="1">Uncharacterized protein</fullName>
    </submittedName>
</protein>
<dbReference type="RefSeq" id="WP_007240511.1">
    <property type="nucleotide sequence ID" value="NZ_BAFB01000207.1"/>
</dbReference>